<dbReference type="Proteomes" id="UP000218231">
    <property type="component" value="Unassembled WGS sequence"/>
</dbReference>
<dbReference type="EMBL" id="LIAE01009560">
    <property type="protein sequence ID" value="PAV69275.1"/>
    <property type="molecule type" value="Genomic_DNA"/>
</dbReference>
<evidence type="ECO:0000313" key="1">
    <source>
        <dbReference type="EMBL" id="PAV69275.1"/>
    </source>
</evidence>
<proteinExistence type="predicted"/>
<reference evidence="1 2" key="1">
    <citation type="journal article" date="2017" name="Curr. Biol.">
        <title>Genome architecture and evolution of a unichromosomal asexual nematode.</title>
        <authorList>
            <person name="Fradin H."/>
            <person name="Zegar C."/>
            <person name="Gutwein M."/>
            <person name="Lucas J."/>
            <person name="Kovtun M."/>
            <person name="Corcoran D."/>
            <person name="Baugh L.R."/>
            <person name="Kiontke K."/>
            <person name="Gunsalus K."/>
            <person name="Fitch D.H."/>
            <person name="Piano F."/>
        </authorList>
    </citation>
    <scope>NUCLEOTIDE SEQUENCE [LARGE SCALE GENOMIC DNA]</scope>
    <source>
        <strain evidence="1">PF1309</strain>
    </source>
</reference>
<evidence type="ECO:0000313" key="2">
    <source>
        <dbReference type="Proteomes" id="UP000218231"/>
    </source>
</evidence>
<organism evidence="1 2">
    <name type="scientific">Diploscapter pachys</name>
    <dbReference type="NCBI Taxonomy" id="2018661"/>
    <lineage>
        <taxon>Eukaryota</taxon>
        <taxon>Metazoa</taxon>
        <taxon>Ecdysozoa</taxon>
        <taxon>Nematoda</taxon>
        <taxon>Chromadorea</taxon>
        <taxon>Rhabditida</taxon>
        <taxon>Rhabditina</taxon>
        <taxon>Rhabditomorpha</taxon>
        <taxon>Rhabditoidea</taxon>
        <taxon>Rhabditidae</taxon>
        <taxon>Diploscapter</taxon>
    </lineage>
</organism>
<dbReference type="AlphaFoldDB" id="A0A2A2K5U2"/>
<accession>A0A2A2K5U2</accession>
<name>A0A2A2K5U2_9BILA</name>
<gene>
    <name evidence="1" type="ORF">WR25_20213</name>
</gene>
<protein>
    <submittedName>
        <fullName evidence="1">Uncharacterized protein</fullName>
    </submittedName>
</protein>
<comment type="caution">
    <text evidence="1">The sequence shown here is derived from an EMBL/GenBank/DDBJ whole genome shotgun (WGS) entry which is preliminary data.</text>
</comment>
<sequence length="133" mass="14576">MVDRDEIVAVHLGTHLDADIVHIVDIPCRRMADHLAIGRLHDLRTLPERLGQRREAERRVKGLALLHHANGIIALRLQQIAGVIAQIARPLGRDEIRDDIRVVSVASSVAAPGVVGAGRPTPFFSRSSLRLVS</sequence>
<keyword evidence="2" id="KW-1185">Reference proteome</keyword>